<dbReference type="GO" id="GO:0032259">
    <property type="term" value="P:methylation"/>
    <property type="evidence" value="ECO:0007669"/>
    <property type="project" value="UniProtKB-KW"/>
</dbReference>
<dbReference type="SUPFAM" id="SSF53335">
    <property type="entry name" value="S-adenosyl-L-methionine-dependent methyltransferases"/>
    <property type="match status" value="1"/>
</dbReference>
<accession>A0A8S5SBA4</accession>
<evidence type="ECO:0000313" key="1">
    <source>
        <dbReference type="EMBL" id="DAF48099.1"/>
    </source>
</evidence>
<reference evidence="1" key="1">
    <citation type="journal article" date="2021" name="Proc. Natl. Acad. Sci. U.S.A.">
        <title>A Catalog of Tens of Thousands of Viruses from Human Metagenomes Reveals Hidden Associations with Chronic Diseases.</title>
        <authorList>
            <person name="Tisza M.J."/>
            <person name="Buck C.B."/>
        </authorList>
    </citation>
    <scope>NUCLEOTIDE SEQUENCE</scope>
    <source>
        <strain evidence="1">CtVKV3</strain>
    </source>
</reference>
<dbReference type="EMBL" id="BK032563">
    <property type="protein sequence ID" value="DAF48099.1"/>
    <property type="molecule type" value="Genomic_DNA"/>
</dbReference>
<proteinExistence type="predicted"/>
<dbReference type="GO" id="GO:0008168">
    <property type="term" value="F:methyltransferase activity"/>
    <property type="evidence" value="ECO:0007669"/>
    <property type="project" value="UniProtKB-KW"/>
</dbReference>
<keyword evidence="1" id="KW-0489">Methyltransferase</keyword>
<dbReference type="InterPro" id="IPR029063">
    <property type="entry name" value="SAM-dependent_MTases_sf"/>
</dbReference>
<name>A0A8S5SBA4_9CAUD</name>
<dbReference type="Gene3D" id="3.40.50.150">
    <property type="entry name" value="Vaccinia Virus protein VP39"/>
    <property type="match status" value="1"/>
</dbReference>
<protein>
    <submittedName>
        <fullName evidence="1">DNA methyltransferase</fullName>
    </submittedName>
</protein>
<keyword evidence="1" id="KW-0808">Transferase</keyword>
<sequence length="262" mass="30411">MIVWALFDSGNGCYTQGAELFNQSVGKSIEIYPIGIDIESKNNHFINLNLADYSRMFGDNKLFDELDKLPKPDLIIASPPCESWSVASAMWGGNASWKQETGAVNRELSKFTVRSRADYDLPHVQFEYDRSFLNRINGELCIYNTIEIIKRYNPKVYVIENPASSKIWYYIDDILNFKIPFDNLAHYHCYDYPLRKPTRFKSNINLGLRHNHKLKPEIGFQNFSRSYNERSNIPLELIVDIYKAVNQYLTNPTGVPSERLLF</sequence>
<organism evidence="1">
    <name type="scientific">Myoviridae sp. ctVKV3</name>
    <dbReference type="NCBI Taxonomy" id="2827688"/>
    <lineage>
        <taxon>Viruses</taxon>
        <taxon>Duplodnaviria</taxon>
        <taxon>Heunggongvirae</taxon>
        <taxon>Uroviricota</taxon>
        <taxon>Caudoviricetes</taxon>
    </lineage>
</organism>